<sequence>MRTISHELRTYPHLMGQAHLYDSIVREIWQAVPTVQRNPHIIHDWDTNPNCLNGPVRCIKPRRVFQWWTWTESWKCHYKFFFLLMFSFGAFFIEE</sequence>
<proteinExistence type="predicted"/>
<name>A0AAV4WXT0_9ARAC</name>
<keyword evidence="1" id="KW-0812">Transmembrane</keyword>
<evidence type="ECO:0000256" key="1">
    <source>
        <dbReference type="SAM" id="Phobius"/>
    </source>
</evidence>
<dbReference type="Proteomes" id="UP001054837">
    <property type="component" value="Unassembled WGS sequence"/>
</dbReference>
<keyword evidence="1" id="KW-1133">Transmembrane helix</keyword>
<keyword evidence="1" id="KW-0472">Membrane</keyword>
<dbReference type="AlphaFoldDB" id="A0AAV4WXT0"/>
<evidence type="ECO:0000313" key="2">
    <source>
        <dbReference type="EMBL" id="GIY86610.1"/>
    </source>
</evidence>
<keyword evidence="3" id="KW-1185">Reference proteome</keyword>
<gene>
    <name evidence="2" type="ORF">CDAR_258001</name>
</gene>
<organism evidence="2 3">
    <name type="scientific">Caerostris darwini</name>
    <dbReference type="NCBI Taxonomy" id="1538125"/>
    <lineage>
        <taxon>Eukaryota</taxon>
        <taxon>Metazoa</taxon>
        <taxon>Ecdysozoa</taxon>
        <taxon>Arthropoda</taxon>
        <taxon>Chelicerata</taxon>
        <taxon>Arachnida</taxon>
        <taxon>Araneae</taxon>
        <taxon>Araneomorphae</taxon>
        <taxon>Entelegynae</taxon>
        <taxon>Araneoidea</taxon>
        <taxon>Araneidae</taxon>
        <taxon>Caerostris</taxon>
    </lineage>
</organism>
<accession>A0AAV4WXT0</accession>
<protein>
    <submittedName>
        <fullName evidence="2">Uncharacterized protein</fullName>
    </submittedName>
</protein>
<evidence type="ECO:0000313" key="3">
    <source>
        <dbReference type="Proteomes" id="UP001054837"/>
    </source>
</evidence>
<feature type="transmembrane region" description="Helical" evidence="1">
    <location>
        <begin position="76"/>
        <end position="93"/>
    </location>
</feature>
<reference evidence="2 3" key="1">
    <citation type="submission" date="2021-06" db="EMBL/GenBank/DDBJ databases">
        <title>Caerostris darwini draft genome.</title>
        <authorList>
            <person name="Kono N."/>
            <person name="Arakawa K."/>
        </authorList>
    </citation>
    <scope>NUCLEOTIDE SEQUENCE [LARGE SCALE GENOMIC DNA]</scope>
</reference>
<comment type="caution">
    <text evidence="2">The sequence shown here is derived from an EMBL/GenBank/DDBJ whole genome shotgun (WGS) entry which is preliminary data.</text>
</comment>
<dbReference type="EMBL" id="BPLQ01015232">
    <property type="protein sequence ID" value="GIY86610.1"/>
    <property type="molecule type" value="Genomic_DNA"/>
</dbReference>